<evidence type="ECO:0000313" key="2">
    <source>
        <dbReference type="Proteomes" id="UP000623467"/>
    </source>
</evidence>
<protein>
    <recommendedName>
        <fullName evidence="3">F-box domain-containing protein</fullName>
    </recommendedName>
</protein>
<organism evidence="1 2">
    <name type="scientific">Mycena sanguinolenta</name>
    <dbReference type="NCBI Taxonomy" id="230812"/>
    <lineage>
        <taxon>Eukaryota</taxon>
        <taxon>Fungi</taxon>
        <taxon>Dikarya</taxon>
        <taxon>Basidiomycota</taxon>
        <taxon>Agaricomycotina</taxon>
        <taxon>Agaricomycetes</taxon>
        <taxon>Agaricomycetidae</taxon>
        <taxon>Agaricales</taxon>
        <taxon>Marasmiineae</taxon>
        <taxon>Mycenaceae</taxon>
        <taxon>Mycena</taxon>
    </lineage>
</organism>
<gene>
    <name evidence="1" type="ORF">MSAN_01739900</name>
</gene>
<comment type="caution">
    <text evidence="1">The sequence shown here is derived from an EMBL/GenBank/DDBJ whole genome shotgun (WGS) entry which is preliminary data.</text>
</comment>
<reference evidence="1" key="1">
    <citation type="submission" date="2020-05" db="EMBL/GenBank/DDBJ databases">
        <title>Mycena genomes resolve the evolution of fungal bioluminescence.</title>
        <authorList>
            <person name="Tsai I.J."/>
        </authorList>
    </citation>
    <scope>NUCLEOTIDE SEQUENCE</scope>
    <source>
        <strain evidence="1">160909Yilan</strain>
    </source>
</reference>
<evidence type="ECO:0008006" key="3">
    <source>
        <dbReference type="Google" id="ProtNLM"/>
    </source>
</evidence>
<dbReference type="AlphaFoldDB" id="A0A8H7CVG7"/>
<name>A0A8H7CVG7_9AGAR</name>
<keyword evidence="2" id="KW-1185">Reference proteome</keyword>
<proteinExistence type="predicted"/>
<accession>A0A8H7CVG7</accession>
<dbReference type="Proteomes" id="UP000623467">
    <property type="component" value="Unassembled WGS sequence"/>
</dbReference>
<sequence length="460" mass="50800">MSTVLLLVDLAEDVIYSIFGCCDIASVLSVGQTCRHLHGLAFNKSVWLVLLDDLRRRLILNHTFISNLEALSMAEMIRVIRRLITGPYTWSPKQYDSVVEISEQITLHPAITAGNKDQNVVKLLPSGRYVLFANAGRLECWSVANDGLVWGHTSTIQPFYVYDFAIEETDNSATIVVCIRSRAGQNYVEMVRLNLQTGIHTSLLIARAPGTRHPHALRDPAVCEALAAVRLTEAEPLYMIINWKENLYFIVRSGHPDIKLHGALIPGHILLSDPQQSRLHLISSDVVGSHGTPTLGMNDLAEFSYISVGDVPKLSTFVDSDTEQLEFGPMYVHDSPIRDGEYSIWRYGKRSVADSGVFLSHRLSIQTNGESQWCRRTRSALQPGSAYYSDHPITYHGHFFGVGTFQEHGVLAICSAAAASPGTVQAIDVPDGAASHIDIAPYAGALTYSTDSSIVIQYYE</sequence>
<dbReference type="EMBL" id="JACAZH010000016">
    <property type="protein sequence ID" value="KAF7349496.1"/>
    <property type="molecule type" value="Genomic_DNA"/>
</dbReference>
<dbReference type="InterPro" id="IPR036047">
    <property type="entry name" value="F-box-like_dom_sf"/>
</dbReference>
<dbReference type="SUPFAM" id="SSF81383">
    <property type="entry name" value="F-box domain"/>
    <property type="match status" value="1"/>
</dbReference>
<evidence type="ECO:0000313" key="1">
    <source>
        <dbReference type="EMBL" id="KAF7349496.1"/>
    </source>
</evidence>